<evidence type="ECO:0000313" key="12">
    <source>
        <dbReference type="Proteomes" id="UP000282930"/>
    </source>
</evidence>
<keyword evidence="7" id="KW-0813">Transport</keyword>
<dbReference type="KEGG" id="ccha:ELD05_08815"/>
<organism evidence="11 12">
    <name type="scientific">Caldicellulosiruptor changbaiensis</name>
    <dbReference type="NCBI Taxonomy" id="1222016"/>
    <lineage>
        <taxon>Bacteria</taxon>
        <taxon>Bacillati</taxon>
        <taxon>Bacillota</taxon>
        <taxon>Bacillota incertae sedis</taxon>
        <taxon>Caldicellulosiruptorales</taxon>
        <taxon>Caldicellulosiruptoraceae</taxon>
        <taxon>Caldicellulosiruptor</taxon>
    </lineage>
</organism>
<dbReference type="GO" id="GO:0015031">
    <property type="term" value="P:protein transport"/>
    <property type="evidence" value="ECO:0007669"/>
    <property type="project" value="UniProtKB-KW"/>
</dbReference>
<feature type="domain" description="MotA/TolQ/ExbB proton channel" evidence="9">
    <location>
        <begin position="102"/>
        <end position="216"/>
    </location>
</feature>
<evidence type="ECO:0000259" key="9">
    <source>
        <dbReference type="Pfam" id="PF01618"/>
    </source>
</evidence>
<sequence length="265" mass="28309">MDILSIGGLILGFGSLLTAFIIEKGNPAKLLQISAAMIVFGGTIAAVLVSFPMSEIKLAIKHLKMVFMDKKIDFSGIVEQLVQLSDRARKEGLLALEQEIPNIQNPLLKKGLGLVVDGIEGEVIRDILDREVYLAENELRAAAEVFEAAGGYSPTMGIIGTVMGLISVLSNISNPDEVAPAIAVAFVATLYGVSFANLVWLNFGKKIKTKAKQEKMLNEIIVEGLLSIQAGENPRILREKIGGILPEGKQQERQAGEAASATIGG</sequence>
<evidence type="ECO:0000256" key="5">
    <source>
        <dbReference type="ARBA" id="ARBA00022989"/>
    </source>
</evidence>
<dbReference type="Pfam" id="PF01618">
    <property type="entry name" value="MotA_ExbB"/>
    <property type="match status" value="1"/>
</dbReference>
<evidence type="ECO:0000256" key="8">
    <source>
        <dbReference type="SAM" id="Phobius"/>
    </source>
</evidence>
<evidence type="ECO:0000313" key="11">
    <source>
        <dbReference type="EMBL" id="AZT90736.1"/>
    </source>
</evidence>
<feature type="transmembrane region" description="Helical" evidence="8">
    <location>
        <begin position="29"/>
        <end position="51"/>
    </location>
</feature>
<keyword evidence="11" id="KW-0966">Cell projection</keyword>
<keyword evidence="5 8" id="KW-1133">Transmembrane helix</keyword>
<dbReference type="InterPro" id="IPR047055">
    <property type="entry name" value="MotA-like"/>
</dbReference>
<keyword evidence="4" id="KW-0283">Flagellar rotation</keyword>
<keyword evidence="11" id="KW-0282">Flagellum</keyword>
<dbReference type="InterPro" id="IPR046786">
    <property type="entry name" value="MotA_N"/>
</dbReference>
<dbReference type="NCBIfam" id="NF006583">
    <property type="entry name" value="PRK09109.1"/>
    <property type="match status" value="1"/>
</dbReference>
<protein>
    <submittedName>
        <fullName evidence="11">Flagellar motor protein</fullName>
    </submittedName>
</protein>
<reference evidence="11 12" key="1">
    <citation type="submission" date="2018-12" db="EMBL/GenBank/DDBJ databases">
        <title>Genome sequence from the cellulolytic species, Caldicellulosiruptor changbaiensis.</title>
        <authorList>
            <person name="Blumer-Schuette S.E."/>
            <person name="Mendoza C."/>
        </authorList>
    </citation>
    <scope>NUCLEOTIDE SEQUENCE [LARGE SCALE GENOMIC DNA]</scope>
    <source>
        <strain evidence="11 12">CBS-Z</strain>
    </source>
</reference>
<evidence type="ECO:0000256" key="2">
    <source>
        <dbReference type="ARBA" id="ARBA00022475"/>
    </source>
</evidence>
<dbReference type="GO" id="GO:0071978">
    <property type="term" value="P:bacterial-type flagellum-dependent swarming motility"/>
    <property type="evidence" value="ECO:0007669"/>
    <property type="project" value="InterPro"/>
</dbReference>
<comment type="subcellular location">
    <subcellularLocation>
        <location evidence="1">Cell membrane</location>
        <topology evidence="1">Multi-pass membrane protein</topology>
    </subcellularLocation>
    <subcellularLocation>
        <location evidence="7">Membrane</location>
        <topology evidence="7">Multi-pass membrane protein</topology>
    </subcellularLocation>
</comment>
<feature type="domain" description="Motility protein A N-terminal" evidence="10">
    <location>
        <begin position="7"/>
        <end position="89"/>
    </location>
</feature>
<evidence type="ECO:0000256" key="3">
    <source>
        <dbReference type="ARBA" id="ARBA00022692"/>
    </source>
</evidence>
<keyword evidence="11" id="KW-0969">Cilium</keyword>
<keyword evidence="7" id="KW-0653">Protein transport</keyword>
<dbReference type="GO" id="GO:0006935">
    <property type="term" value="P:chemotaxis"/>
    <property type="evidence" value="ECO:0007669"/>
    <property type="project" value="InterPro"/>
</dbReference>
<keyword evidence="2" id="KW-1003">Cell membrane</keyword>
<evidence type="ECO:0000256" key="7">
    <source>
        <dbReference type="RuleBase" id="RU004057"/>
    </source>
</evidence>
<evidence type="ECO:0000256" key="1">
    <source>
        <dbReference type="ARBA" id="ARBA00004651"/>
    </source>
</evidence>
<dbReference type="PANTHER" id="PTHR30433:SF3">
    <property type="entry name" value="MOTILITY PROTEIN A"/>
    <property type="match status" value="1"/>
</dbReference>
<evidence type="ECO:0000256" key="6">
    <source>
        <dbReference type="ARBA" id="ARBA00023136"/>
    </source>
</evidence>
<dbReference type="AlphaFoldDB" id="A0A3T0D706"/>
<proteinExistence type="inferred from homology"/>
<keyword evidence="12" id="KW-1185">Reference proteome</keyword>
<feature type="transmembrane region" description="Helical" evidence="8">
    <location>
        <begin position="149"/>
        <end position="169"/>
    </location>
</feature>
<dbReference type="EMBL" id="CP034791">
    <property type="protein sequence ID" value="AZT90736.1"/>
    <property type="molecule type" value="Genomic_DNA"/>
</dbReference>
<dbReference type="GO" id="GO:0005886">
    <property type="term" value="C:plasma membrane"/>
    <property type="evidence" value="ECO:0007669"/>
    <property type="project" value="UniProtKB-SubCell"/>
</dbReference>
<comment type="similarity">
    <text evidence="7">Belongs to the exbB/tolQ family.</text>
</comment>
<evidence type="ECO:0000259" key="10">
    <source>
        <dbReference type="Pfam" id="PF20560"/>
    </source>
</evidence>
<keyword evidence="6 8" id="KW-0472">Membrane</keyword>
<accession>A0A3T0D706</accession>
<dbReference type="Proteomes" id="UP000282930">
    <property type="component" value="Chromosome"/>
</dbReference>
<feature type="transmembrane region" description="Helical" evidence="8">
    <location>
        <begin position="181"/>
        <end position="203"/>
    </location>
</feature>
<name>A0A3T0D706_9FIRM</name>
<dbReference type="PANTHER" id="PTHR30433">
    <property type="entry name" value="CHEMOTAXIS PROTEIN MOTA"/>
    <property type="match status" value="1"/>
</dbReference>
<dbReference type="RefSeq" id="WP_011917052.1">
    <property type="nucleotide sequence ID" value="NZ_CP034791.1"/>
</dbReference>
<gene>
    <name evidence="11" type="ORF">ELD05_08815</name>
</gene>
<evidence type="ECO:0000256" key="4">
    <source>
        <dbReference type="ARBA" id="ARBA00022779"/>
    </source>
</evidence>
<dbReference type="InterPro" id="IPR002898">
    <property type="entry name" value="MotA_ExbB_proton_chnl"/>
</dbReference>
<dbReference type="Pfam" id="PF20560">
    <property type="entry name" value="MotA_N"/>
    <property type="match status" value="1"/>
</dbReference>
<keyword evidence="3 8" id="KW-0812">Transmembrane</keyword>